<sequence>MASTANDDTLSAALLLPVDTTALKKKKKSKKKATATTVTTDSILQQQQQLDVTANITSDVMSLFTFLQATKEFEEAYKGGENLKEALMHFWRHAYHLGEDDGHFEVARDMEQAGYQKGYDATLMKLTAAEHQVEGECTAGWQA</sequence>
<proteinExistence type="predicted"/>
<protein>
    <submittedName>
        <fullName evidence="1">Uncharacterized protein</fullName>
    </submittedName>
</protein>
<dbReference type="STRING" id="47427.A0A2H3D3B3"/>
<name>A0A2H3D3B3_ARMGA</name>
<dbReference type="EMBL" id="KZ293692">
    <property type="protein sequence ID" value="PBK85268.1"/>
    <property type="molecule type" value="Genomic_DNA"/>
</dbReference>
<dbReference type="Proteomes" id="UP000217790">
    <property type="component" value="Unassembled WGS sequence"/>
</dbReference>
<reference evidence="2" key="1">
    <citation type="journal article" date="2017" name="Nat. Ecol. Evol.">
        <title>Genome expansion and lineage-specific genetic innovations in the forest pathogenic fungi Armillaria.</title>
        <authorList>
            <person name="Sipos G."/>
            <person name="Prasanna A.N."/>
            <person name="Walter M.C."/>
            <person name="O'Connor E."/>
            <person name="Balint B."/>
            <person name="Krizsan K."/>
            <person name="Kiss B."/>
            <person name="Hess J."/>
            <person name="Varga T."/>
            <person name="Slot J."/>
            <person name="Riley R."/>
            <person name="Boka B."/>
            <person name="Rigling D."/>
            <person name="Barry K."/>
            <person name="Lee J."/>
            <person name="Mihaltcheva S."/>
            <person name="LaButti K."/>
            <person name="Lipzen A."/>
            <person name="Waldron R."/>
            <person name="Moloney N.M."/>
            <person name="Sperisen C."/>
            <person name="Kredics L."/>
            <person name="Vagvoelgyi C."/>
            <person name="Patrignani A."/>
            <person name="Fitzpatrick D."/>
            <person name="Nagy I."/>
            <person name="Doyle S."/>
            <person name="Anderson J.B."/>
            <person name="Grigoriev I.V."/>
            <person name="Gueldener U."/>
            <person name="Muensterkoetter M."/>
            <person name="Nagy L.G."/>
        </authorList>
    </citation>
    <scope>NUCLEOTIDE SEQUENCE [LARGE SCALE GENOMIC DNA]</scope>
    <source>
        <strain evidence="2">Ar21-2</strain>
    </source>
</reference>
<dbReference type="OrthoDB" id="3005973at2759"/>
<accession>A0A2H3D3B3</accession>
<dbReference type="AlphaFoldDB" id="A0A2H3D3B3"/>
<gene>
    <name evidence="1" type="ORF">ARMGADRAFT_1036555</name>
</gene>
<evidence type="ECO:0000313" key="1">
    <source>
        <dbReference type="EMBL" id="PBK85268.1"/>
    </source>
</evidence>
<dbReference type="InParanoid" id="A0A2H3D3B3"/>
<keyword evidence="2" id="KW-1185">Reference proteome</keyword>
<organism evidence="1 2">
    <name type="scientific">Armillaria gallica</name>
    <name type="common">Bulbous honey fungus</name>
    <name type="synonym">Armillaria bulbosa</name>
    <dbReference type="NCBI Taxonomy" id="47427"/>
    <lineage>
        <taxon>Eukaryota</taxon>
        <taxon>Fungi</taxon>
        <taxon>Dikarya</taxon>
        <taxon>Basidiomycota</taxon>
        <taxon>Agaricomycotina</taxon>
        <taxon>Agaricomycetes</taxon>
        <taxon>Agaricomycetidae</taxon>
        <taxon>Agaricales</taxon>
        <taxon>Marasmiineae</taxon>
        <taxon>Physalacriaceae</taxon>
        <taxon>Armillaria</taxon>
    </lineage>
</organism>
<evidence type="ECO:0000313" key="2">
    <source>
        <dbReference type="Proteomes" id="UP000217790"/>
    </source>
</evidence>